<dbReference type="InterPro" id="IPR055403">
    <property type="entry name" value="ARM_KNTC1_1st"/>
</dbReference>
<dbReference type="InterPro" id="IPR052802">
    <property type="entry name" value="KNTC1"/>
</dbReference>
<protein>
    <recommendedName>
        <fullName evidence="1">KNTC1 first ARM-repeats domain-containing protein</fullName>
    </recommendedName>
</protein>
<proteinExistence type="predicted"/>
<dbReference type="PANTHER" id="PTHR15688">
    <property type="entry name" value="KINETOCHORE-ASSOCIATED PROTEIN 1"/>
    <property type="match status" value="1"/>
</dbReference>
<reference evidence="2" key="1">
    <citation type="submission" date="2021-03" db="EMBL/GenBank/DDBJ databases">
        <authorList>
            <person name="Tran Van P."/>
        </authorList>
    </citation>
    <scope>NUCLEOTIDE SEQUENCE</scope>
</reference>
<feature type="domain" description="KNTC1 first ARM-repeats" evidence="1">
    <location>
        <begin position="59"/>
        <end position="154"/>
    </location>
</feature>
<name>A0ABN7PQ11_TIMPD</name>
<accession>A0ABN7PQ11</accession>
<gene>
    <name evidence="2" type="ORF">TPAB3V08_LOCUS14615</name>
</gene>
<evidence type="ECO:0000259" key="1">
    <source>
        <dbReference type="Pfam" id="PF24520"/>
    </source>
</evidence>
<organism evidence="2 3">
    <name type="scientific">Timema podura</name>
    <name type="common">Walking stick</name>
    <dbReference type="NCBI Taxonomy" id="61482"/>
    <lineage>
        <taxon>Eukaryota</taxon>
        <taxon>Metazoa</taxon>
        <taxon>Ecdysozoa</taxon>
        <taxon>Arthropoda</taxon>
        <taxon>Hexapoda</taxon>
        <taxon>Insecta</taxon>
        <taxon>Pterygota</taxon>
        <taxon>Neoptera</taxon>
        <taxon>Polyneoptera</taxon>
        <taxon>Phasmatodea</taxon>
        <taxon>Timematodea</taxon>
        <taxon>Timematoidea</taxon>
        <taxon>Timematidae</taxon>
        <taxon>Timema</taxon>
    </lineage>
</organism>
<evidence type="ECO:0000313" key="2">
    <source>
        <dbReference type="EMBL" id="CAG2067672.1"/>
    </source>
</evidence>
<dbReference type="EMBL" id="CAJPIN010073125">
    <property type="protein sequence ID" value="CAG2067672.1"/>
    <property type="molecule type" value="Genomic_DNA"/>
</dbReference>
<feature type="non-terminal residue" evidence="2">
    <location>
        <position position="155"/>
    </location>
</feature>
<comment type="caution">
    <text evidence="2">The sequence shown here is derived from an EMBL/GenBank/DDBJ whole genome shotgun (WGS) entry which is preliminary data.</text>
</comment>
<dbReference type="Pfam" id="PF24520">
    <property type="entry name" value="ARM_KNTC1_1st"/>
    <property type="match status" value="1"/>
</dbReference>
<evidence type="ECO:0000313" key="3">
    <source>
        <dbReference type="Proteomes" id="UP001153148"/>
    </source>
</evidence>
<sequence length="155" mass="17547">MKVKYKLKTSPASYLVASASSPEQEIFLEGVHAANQTEFIDTLRLKAIVESLPDLRFDRLLRRNKFDEAESFAKHYGLDSSLVDKARAKQFIKYLQPSSIGPNNKDTLFADLLALLDKICDVGFVCELCENAILYNLEQTRCLLKYAQGRLNSSH</sequence>
<keyword evidence="3" id="KW-1185">Reference proteome</keyword>
<dbReference type="Proteomes" id="UP001153148">
    <property type="component" value="Unassembled WGS sequence"/>
</dbReference>
<dbReference type="PANTHER" id="PTHR15688:SF1">
    <property type="entry name" value="KINETOCHORE-ASSOCIATED PROTEIN 1"/>
    <property type="match status" value="1"/>
</dbReference>